<dbReference type="EMBL" id="NSIT01000430">
    <property type="protein sequence ID" value="PJE77686.1"/>
    <property type="molecule type" value="Genomic_DNA"/>
</dbReference>
<dbReference type="AlphaFoldDB" id="A0A2H9T383"/>
<organism evidence="1">
    <name type="scientific">invertebrate metagenome</name>
    <dbReference type="NCBI Taxonomy" id="1711999"/>
    <lineage>
        <taxon>unclassified sequences</taxon>
        <taxon>metagenomes</taxon>
        <taxon>organismal metagenomes</taxon>
    </lineage>
</organism>
<name>A0A2H9T383_9ZZZZ</name>
<accession>A0A2H9T383</accession>
<gene>
    <name evidence="1" type="ORF">CI610_03387</name>
</gene>
<reference evidence="1" key="1">
    <citation type="journal article" date="2017" name="Appl. Environ. Microbiol.">
        <title>Molecular characterization of an Endozoicomonas-like organism causing infection in king scallop Pecten maximus L.</title>
        <authorList>
            <person name="Cano I."/>
            <person name="van Aerle R."/>
            <person name="Ross S."/>
            <person name="Verner-Jeffreys D.W."/>
            <person name="Paley R.K."/>
            <person name="Rimmer G."/>
            <person name="Ryder D."/>
            <person name="Hooper P."/>
            <person name="Stone D."/>
            <person name="Feist S.W."/>
        </authorList>
    </citation>
    <scope>NUCLEOTIDE SEQUENCE</scope>
</reference>
<evidence type="ECO:0000313" key="1">
    <source>
        <dbReference type="EMBL" id="PJE77686.1"/>
    </source>
</evidence>
<proteinExistence type="predicted"/>
<sequence>MHCKINIGQYYKITNSQNSDKYFIFNPKIHVLCRVCQDVHTTIQLYSSLVEVTLILFEKLIRI</sequence>
<comment type="caution">
    <text evidence="1">The sequence shown here is derived from an EMBL/GenBank/DDBJ whole genome shotgun (WGS) entry which is preliminary data.</text>
</comment>
<protein>
    <submittedName>
        <fullName evidence="1">Uncharacterized protein</fullName>
    </submittedName>
</protein>